<dbReference type="GeneTree" id="ENSGT00940000156286"/>
<sequence length="304" mass="32138">MLFASSPTRMVSTRLTSSSTGATWLEVPSKCASGSLDKRGTPPWCRPMAQGLREAPQVTCCLCLSCATSLPQGRADEALQALGSQLPTLPRETAVSCLPLPGIQSEFFINTTRAGPGTLSVTIEGPSKVKMDCQETPEGYKVMYTPMAPGNYLIGVKYGGPNHIVGSPFKAKVTGQRLVSPGSANETSSILVESVTRSSTETCYSAIPKASSDASKVTSKGAGLSKAFLGQKSSFLVDCSKAGSNMLLIGVHGPTTPCEEVSMKHVGNQQYNVTYVVKERGDYVLAVKWGEEHIPGSPFHVTVP</sequence>
<feature type="repeat" description="Filamin" evidence="3">
    <location>
        <begin position="209"/>
        <end position="303"/>
    </location>
</feature>
<dbReference type="InterPro" id="IPR017868">
    <property type="entry name" value="Filamin/ABP280_repeat-like"/>
</dbReference>
<dbReference type="Pfam" id="PF00630">
    <property type="entry name" value="Filamin"/>
    <property type="match status" value="2"/>
</dbReference>
<evidence type="ECO:0000256" key="3">
    <source>
        <dbReference type="PROSITE-ProRule" id="PRU00087"/>
    </source>
</evidence>
<dbReference type="InterPro" id="IPR044801">
    <property type="entry name" value="Filamin"/>
</dbReference>
<evidence type="ECO:0007829" key="6">
    <source>
        <dbReference type="PeptideAtlas" id="A0ABI0P1L9"/>
    </source>
</evidence>
<dbReference type="PANTHER" id="PTHR38537">
    <property type="entry name" value="JITTERBUG, ISOFORM N"/>
    <property type="match status" value="1"/>
</dbReference>
<dbReference type="InterPro" id="IPR014756">
    <property type="entry name" value="Ig_E-set"/>
</dbReference>
<keyword evidence="5" id="KW-1185">Reference proteome</keyword>
<evidence type="ECO:0000313" key="5">
    <source>
        <dbReference type="Proteomes" id="UP000009136"/>
    </source>
</evidence>
<protein>
    <submittedName>
        <fullName evidence="4">Filamin B</fullName>
    </submittedName>
</protein>
<comment type="similarity">
    <text evidence="1">Belongs to the filamin family.</text>
</comment>
<keyword evidence="2" id="KW-0677">Repeat</keyword>
<reference evidence="4" key="1">
    <citation type="submission" date="2018-03" db="EMBL/GenBank/DDBJ databases">
        <title>ARS-UCD1.2.</title>
        <authorList>
            <person name="Rosen B.D."/>
            <person name="Bickhart D.M."/>
            <person name="Koren S."/>
            <person name="Schnabel R.D."/>
            <person name="Hall R."/>
            <person name="Zimin A."/>
            <person name="Dreischer C."/>
            <person name="Schultheiss S."/>
            <person name="Schroeder S.G."/>
            <person name="Elsik C.G."/>
            <person name="Couldrey C."/>
            <person name="Liu G.E."/>
            <person name="Van Tassell C.P."/>
            <person name="Phillippy A.M."/>
            <person name="Smith T.P.L."/>
            <person name="Medrano J.F."/>
        </authorList>
    </citation>
    <scope>NUCLEOTIDE SEQUENCE [LARGE SCALE GENOMIC DNA]</scope>
    <source>
        <strain evidence="4">Hereford</strain>
    </source>
</reference>
<dbReference type="Proteomes" id="UP000009136">
    <property type="component" value="Chromosome 22"/>
</dbReference>
<dbReference type="PROSITE" id="PS50194">
    <property type="entry name" value="FILAMIN_REPEAT"/>
    <property type="match status" value="2"/>
</dbReference>
<dbReference type="InterPro" id="IPR013783">
    <property type="entry name" value="Ig-like_fold"/>
</dbReference>
<proteinExistence type="evidence at protein level"/>
<feature type="repeat" description="Filamin" evidence="3">
    <location>
        <begin position="102"/>
        <end position="173"/>
    </location>
</feature>
<organism evidence="4 5">
    <name type="scientific">Bos taurus</name>
    <name type="common">Bovine</name>
    <dbReference type="NCBI Taxonomy" id="9913"/>
    <lineage>
        <taxon>Eukaryota</taxon>
        <taxon>Metazoa</taxon>
        <taxon>Chordata</taxon>
        <taxon>Craniata</taxon>
        <taxon>Vertebrata</taxon>
        <taxon>Euteleostomi</taxon>
        <taxon>Mammalia</taxon>
        <taxon>Eutheria</taxon>
        <taxon>Laurasiatheria</taxon>
        <taxon>Artiodactyla</taxon>
        <taxon>Ruminantia</taxon>
        <taxon>Pecora</taxon>
        <taxon>Bovidae</taxon>
        <taxon>Bovinae</taxon>
        <taxon>Bos</taxon>
    </lineage>
</organism>
<dbReference type="SMART" id="SM00557">
    <property type="entry name" value="IG_FLMN"/>
    <property type="match status" value="2"/>
</dbReference>
<dbReference type="InterPro" id="IPR001298">
    <property type="entry name" value="Filamin/ABP280_rpt"/>
</dbReference>
<dbReference type="PANTHER" id="PTHR38537:SF7">
    <property type="entry name" value="FILAMIN-B"/>
    <property type="match status" value="1"/>
</dbReference>
<gene>
    <name evidence="4" type="primary">FLNB</name>
</gene>
<reference evidence="4" key="2">
    <citation type="submission" date="2025-08" db="UniProtKB">
        <authorList>
            <consortium name="Ensembl"/>
        </authorList>
    </citation>
    <scope>IDENTIFICATION</scope>
    <source>
        <strain evidence="4">Hereford</strain>
    </source>
</reference>
<dbReference type="Ensembl" id="ENSBTAT00000139272.1">
    <property type="protein sequence ID" value="ENSBTAP00000106565.1"/>
    <property type="gene ID" value="ENSBTAG00000022004.8"/>
</dbReference>
<keyword evidence="6" id="KW-1267">Proteomics identification</keyword>
<evidence type="ECO:0000256" key="1">
    <source>
        <dbReference type="ARBA" id="ARBA00009238"/>
    </source>
</evidence>
<dbReference type="SUPFAM" id="SSF81296">
    <property type="entry name" value="E set domains"/>
    <property type="match status" value="2"/>
</dbReference>
<evidence type="ECO:0000256" key="2">
    <source>
        <dbReference type="ARBA" id="ARBA00022737"/>
    </source>
</evidence>
<name>A0ABI0P1L9_BOVIN</name>
<reference evidence="4" key="3">
    <citation type="submission" date="2025-09" db="UniProtKB">
        <authorList>
            <consortium name="Ensembl"/>
        </authorList>
    </citation>
    <scope>IDENTIFICATION</scope>
    <source>
        <strain evidence="4">Hereford</strain>
    </source>
</reference>
<dbReference type="Gene3D" id="2.60.40.10">
    <property type="entry name" value="Immunoglobulins"/>
    <property type="match status" value="2"/>
</dbReference>
<evidence type="ECO:0000313" key="4">
    <source>
        <dbReference type="Ensembl" id="ENSBTAP00000106565.1"/>
    </source>
</evidence>
<accession>A0ABI0P1L9</accession>